<dbReference type="PANTHER" id="PTHR48079:SF6">
    <property type="entry name" value="NAD(P)-BINDING DOMAIN-CONTAINING PROTEIN-RELATED"/>
    <property type="match status" value="1"/>
</dbReference>
<protein>
    <recommendedName>
        <fullName evidence="1">NAD-dependent epimerase/dehydratase domain-containing protein</fullName>
    </recommendedName>
</protein>
<dbReference type="GeneID" id="34596712"/>
<dbReference type="Pfam" id="PF01370">
    <property type="entry name" value="Epimerase"/>
    <property type="match status" value="1"/>
</dbReference>
<accession>A0A177FIR9</accession>
<dbReference type="InterPro" id="IPR051783">
    <property type="entry name" value="NAD(P)-dependent_oxidoreduct"/>
</dbReference>
<dbReference type="InterPro" id="IPR001509">
    <property type="entry name" value="Epimerase_deHydtase"/>
</dbReference>
<reference evidence="2 3" key="1">
    <citation type="submission" date="2016-03" db="EMBL/GenBank/DDBJ databases">
        <title>Draft genome sequence of the Fonsecaea monophora CBS 269.37.</title>
        <authorList>
            <person name="Bombassaro A."/>
            <person name="Vinicius W.A."/>
            <person name="De Hoog S."/>
            <person name="Sun J."/>
            <person name="Souza E.M."/>
            <person name="Raittz R.T."/>
            <person name="Costa F."/>
            <person name="Leao A.C."/>
            <person name="Tadra-Sfeir M.Z."/>
            <person name="Baura V."/>
            <person name="Balsanelli E."/>
            <person name="Pedrosa F.O."/>
            <person name="Moreno L.F."/>
            <person name="Steffens M.B."/>
            <person name="Xi L."/>
            <person name="Bocca A.L."/>
            <person name="Felipe M.S."/>
            <person name="Teixeira M."/>
            <person name="Telles Filho F.Q."/>
            <person name="Azevedo C.M."/>
            <person name="Gomes R."/>
            <person name="Vicente V.A."/>
        </authorList>
    </citation>
    <scope>NUCLEOTIDE SEQUENCE [LARGE SCALE GENOMIC DNA]</scope>
    <source>
        <strain evidence="2 3">CBS 269.37</strain>
    </source>
</reference>
<keyword evidence="3" id="KW-1185">Reference proteome</keyword>
<dbReference type="EMBL" id="LVKK01000006">
    <property type="protein sequence ID" value="OAG44077.1"/>
    <property type="molecule type" value="Genomic_DNA"/>
</dbReference>
<dbReference type="GO" id="GO:0005737">
    <property type="term" value="C:cytoplasm"/>
    <property type="evidence" value="ECO:0007669"/>
    <property type="project" value="TreeGrafter"/>
</dbReference>
<gene>
    <name evidence="2" type="ORF">AYO21_01534</name>
</gene>
<dbReference type="Proteomes" id="UP000077002">
    <property type="component" value="Unassembled WGS sequence"/>
</dbReference>
<dbReference type="RefSeq" id="XP_022516029.1">
    <property type="nucleotide sequence ID" value="XM_022651516.1"/>
</dbReference>
<dbReference type="AlphaFoldDB" id="A0A177FIR9"/>
<feature type="domain" description="NAD-dependent epimerase/dehydratase" evidence="1">
    <location>
        <begin position="10"/>
        <end position="234"/>
    </location>
</feature>
<evidence type="ECO:0000259" key="1">
    <source>
        <dbReference type="Pfam" id="PF01370"/>
    </source>
</evidence>
<sequence length="347" mass="38230">MSLSAGAKNVLIVGPGFIGWNVLDHLVREGYNVTGLVRRASHGQQIEFSGAKAVVGDLNDTTLIKTHAAESDIIFHTATADHKPSAEAVCKGVAERAAQGKSTIYIHTSGTSVLDDGACGEFKGDKVYHDNNRAEIDSVPDDAPHRQIDLTILKYQKEIGDKAKIAIMIPPLIYGYNPQHRRLTIQIPTLTRFAIKHGFAGYLGKGLPVESQIHVLDLAQAYVTLLHHMENKPAQDFLDNPYFFCENGREASWREVAEMIGEGLHKVGKIQDPTPKTIPKDLWGDLFGEFSGAVIGLNSRSRAVRLRELGWEPTQRSMEESFQMFELAEILKEDVVEFHGYAGTAAS</sequence>
<dbReference type="SUPFAM" id="SSF51735">
    <property type="entry name" value="NAD(P)-binding Rossmann-fold domains"/>
    <property type="match status" value="1"/>
</dbReference>
<proteinExistence type="predicted"/>
<organism evidence="2 3">
    <name type="scientific">Fonsecaea monophora</name>
    <dbReference type="NCBI Taxonomy" id="254056"/>
    <lineage>
        <taxon>Eukaryota</taxon>
        <taxon>Fungi</taxon>
        <taxon>Dikarya</taxon>
        <taxon>Ascomycota</taxon>
        <taxon>Pezizomycotina</taxon>
        <taxon>Eurotiomycetes</taxon>
        <taxon>Chaetothyriomycetidae</taxon>
        <taxon>Chaetothyriales</taxon>
        <taxon>Herpotrichiellaceae</taxon>
        <taxon>Fonsecaea</taxon>
    </lineage>
</organism>
<dbReference type="OrthoDB" id="2130169at2759"/>
<evidence type="ECO:0000313" key="3">
    <source>
        <dbReference type="Proteomes" id="UP000077002"/>
    </source>
</evidence>
<comment type="caution">
    <text evidence="2">The sequence shown here is derived from an EMBL/GenBank/DDBJ whole genome shotgun (WGS) entry which is preliminary data.</text>
</comment>
<dbReference type="GO" id="GO:0004029">
    <property type="term" value="F:aldehyde dehydrogenase (NAD+) activity"/>
    <property type="evidence" value="ECO:0007669"/>
    <property type="project" value="TreeGrafter"/>
</dbReference>
<dbReference type="PANTHER" id="PTHR48079">
    <property type="entry name" value="PROTEIN YEEZ"/>
    <property type="match status" value="1"/>
</dbReference>
<evidence type="ECO:0000313" key="2">
    <source>
        <dbReference type="EMBL" id="OAG44077.1"/>
    </source>
</evidence>
<dbReference type="Gene3D" id="3.40.50.720">
    <property type="entry name" value="NAD(P)-binding Rossmann-like Domain"/>
    <property type="match status" value="1"/>
</dbReference>
<name>A0A177FIR9_9EURO</name>
<dbReference type="InterPro" id="IPR036291">
    <property type="entry name" value="NAD(P)-bd_dom_sf"/>
</dbReference>